<dbReference type="PROSITE" id="PS51318">
    <property type="entry name" value="TAT"/>
    <property type="match status" value="1"/>
</dbReference>
<gene>
    <name evidence="6" type="ORF">F4Y08_08880</name>
</gene>
<dbReference type="CDD" id="cd13585">
    <property type="entry name" value="PBP2_TMBP_like"/>
    <property type="match status" value="1"/>
</dbReference>
<evidence type="ECO:0000256" key="5">
    <source>
        <dbReference type="SAM" id="SignalP"/>
    </source>
</evidence>
<name>A0A6B1DRT8_9CHLR</name>
<evidence type="ECO:0000256" key="2">
    <source>
        <dbReference type="ARBA" id="ARBA00008520"/>
    </source>
</evidence>
<evidence type="ECO:0000256" key="3">
    <source>
        <dbReference type="ARBA" id="ARBA00022448"/>
    </source>
</evidence>
<dbReference type="Gene3D" id="3.40.190.10">
    <property type="entry name" value="Periplasmic binding protein-like II"/>
    <property type="match status" value="1"/>
</dbReference>
<dbReference type="PROSITE" id="PS51257">
    <property type="entry name" value="PROKAR_LIPOPROTEIN"/>
    <property type="match status" value="1"/>
</dbReference>
<dbReference type="SUPFAM" id="SSF53850">
    <property type="entry name" value="Periplasmic binding protein-like II"/>
    <property type="match status" value="1"/>
</dbReference>
<dbReference type="Pfam" id="PF01547">
    <property type="entry name" value="SBP_bac_1"/>
    <property type="match status" value="1"/>
</dbReference>
<accession>A0A6B1DRT8</accession>
<comment type="caution">
    <text evidence="6">The sequence shown here is derived from an EMBL/GenBank/DDBJ whole genome shotgun (WGS) entry which is preliminary data.</text>
</comment>
<dbReference type="PANTHER" id="PTHR43649:SF31">
    <property type="entry name" value="SN-GLYCEROL-3-PHOSPHATE-BINDING PERIPLASMIC PROTEIN UGPB"/>
    <property type="match status" value="1"/>
</dbReference>
<dbReference type="InterPro" id="IPR006311">
    <property type="entry name" value="TAT_signal"/>
</dbReference>
<dbReference type="AlphaFoldDB" id="A0A6B1DRT8"/>
<feature type="chain" id="PRO_5025554543" evidence="5">
    <location>
        <begin position="32"/>
        <end position="451"/>
    </location>
</feature>
<organism evidence="6">
    <name type="scientific">Caldilineaceae bacterium SB0662_bin_9</name>
    <dbReference type="NCBI Taxonomy" id="2605258"/>
    <lineage>
        <taxon>Bacteria</taxon>
        <taxon>Bacillati</taxon>
        <taxon>Chloroflexota</taxon>
        <taxon>Caldilineae</taxon>
        <taxon>Caldilineales</taxon>
        <taxon>Caldilineaceae</taxon>
    </lineage>
</organism>
<dbReference type="InterPro" id="IPR006059">
    <property type="entry name" value="SBP"/>
</dbReference>
<dbReference type="InterPro" id="IPR050490">
    <property type="entry name" value="Bact_solute-bd_prot1"/>
</dbReference>
<dbReference type="GO" id="GO:0030313">
    <property type="term" value="C:cell envelope"/>
    <property type="evidence" value="ECO:0007669"/>
    <property type="project" value="UniProtKB-SubCell"/>
</dbReference>
<sequence>MNGSSRWKSPDVSRRRFLQLSSLTGMGIALAACVAPAPTDGMQEEPAMEAIELRFQNWFNESDMHTWQIGLDQFKSERPDVDMKLEYAGWGDTTSTILAGAAAGDLPDVFMASDEHVPPVASVGLVLDLNPYIDATPDINVDDFAAGVSRGFNFWGRWWGFPYDQSTWGIYYNKGMFDEAGIPYPPTEGQTQWSLDEFVEAAAALTKPDGEQWGTQINGGQYLNSAFIYSAGGRNYDDDGRECLISSPESASALQWMVDLVYKHKVAPTAAELAGSGGINYFASGLVAMEMNGQWSLQSKNAEVEFDFDIGFLPIGALQSTVTGGSGFCCSNDSEYPDAAWEFLASYTSSDTLAEMVGRPGRGIPARWSATPAYLEAGGKAEHPGAFVEQLSWAFNDRATLASPQFNDSWSRHYGAIYDTGEGDIAAALELIQEETNEALAEKWAAVTIEV</sequence>
<evidence type="ECO:0000313" key="6">
    <source>
        <dbReference type="EMBL" id="MYD90430.1"/>
    </source>
</evidence>
<keyword evidence="3" id="KW-0813">Transport</keyword>
<proteinExistence type="inferred from homology"/>
<dbReference type="PANTHER" id="PTHR43649">
    <property type="entry name" value="ARABINOSE-BINDING PROTEIN-RELATED"/>
    <property type="match status" value="1"/>
</dbReference>
<dbReference type="EMBL" id="VXPY01000062">
    <property type="protein sequence ID" value="MYD90430.1"/>
    <property type="molecule type" value="Genomic_DNA"/>
</dbReference>
<reference evidence="6" key="1">
    <citation type="submission" date="2019-09" db="EMBL/GenBank/DDBJ databases">
        <title>Characterisation of the sponge microbiome using genome-centric metagenomics.</title>
        <authorList>
            <person name="Engelberts J.P."/>
            <person name="Robbins S.J."/>
            <person name="De Goeij J.M."/>
            <person name="Aranda M."/>
            <person name="Bell S.C."/>
            <person name="Webster N.S."/>
        </authorList>
    </citation>
    <scope>NUCLEOTIDE SEQUENCE</scope>
    <source>
        <strain evidence="6">SB0662_bin_9</strain>
    </source>
</reference>
<feature type="signal peptide" evidence="5">
    <location>
        <begin position="1"/>
        <end position="31"/>
    </location>
</feature>
<keyword evidence="4 5" id="KW-0732">Signal</keyword>
<comment type="subcellular location">
    <subcellularLocation>
        <location evidence="1">Cell envelope</location>
    </subcellularLocation>
</comment>
<evidence type="ECO:0000256" key="4">
    <source>
        <dbReference type="ARBA" id="ARBA00022729"/>
    </source>
</evidence>
<protein>
    <submittedName>
        <fullName evidence="6">Sugar ABC transporter substrate-binding protein</fullName>
    </submittedName>
</protein>
<comment type="similarity">
    <text evidence="2">Belongs to the bacterial solute-binding protein 1 family.</text>
</comment>
<evidence type="ECO:0000256" key="1">
    <source>
        <dbReference type="ARBA" id="ARBA00004196"/>
    </source>
</evidence>